<sequence length="230" mass="26475">MTRSQRLLELLQILHKYRHPVAGKTLASQLGISLRTLYRDIATLQQQGAIITSETGKGYQLQQGFTLPPLMFTQEEVEALLIGSRWVVSQTDSQLANAAQQAITKICTILPAPLQETLNSSLLIGYPKLTKPYDEQLITLRKAINQNLKITIEYINANQENSQRTIWPFAVGFFHHTLVICGWCELREEFRHFRIDRIASLALLNEKFPRKREDLLTAWHHFQQIPKPLF</sequence>
<evidence type="ECO:0000313" key="4">
    <source>
        <dbReference type="Proteomes" id="UP000595278"/>
    </source>
</evidence>
<dbReference type="PROSITE" id="PS52050">
    <property type="entry name" value="WYL"/>
    <property type="match status" value="1"/>
</dbReference>
<dbReference type="PANTHER" id="PTHR34580:SF3">
    <property type="entry name" value="PROTEIN PAFB"/>
    <property type="match status" value="1"/>
</dbReference>
<dbReference type="AlphaFoldDB" id="A0A974NG50"/>
<dbReference type="Proteomes" id="UP000595278">
    <property type="component" value="Chromosome"/>
</dbReference>
<organism evidence="3 4">
    <name type="scientific">Entomomonas asaccharolytica</name>
    <dbReference type="NCBI Taxonomy" id="2785331"/>
    <lineage>
        <taxon>Bacteria</taxon>
        <taxon>Pseudomonadati</taxon>
        <taxon>Pseudomonadota</taxon>
        <taxon>Gammaproteobacteria</taxon>
        <taxon>Pseudomonadales</taxon>
        <taxon>Pseudomonadaceae</taxon>
        <taxon>Entomomonas</taxon>
    </lineage>
</organism>
<protein>
    <submittedName>
        <fullName evidence="3">YafY family transcriptional regulator</fullName>
    </submittedName>
</protein>
<dbReference type="Pfam" id="PF08279">
    <property type="entry name" value="HTH_11"/>
    <property type="match status" value="1"/>
</dbReference>
<dbReference type="InterPro" id="IPR036388">
    <property type="entry name" value="WH-like_DNA-bd_sf"/>
</dbReference>
<dbReference type="Pfam" id="PF13280">
    <property type="entry name" value="WYL"/>
    <property type="match status" value="1"/>
</dbReference>
<dbReference type="InterPro" id="IPR036390">
    <property type="entry name" value="WH_DNA-bd_sf"/>
</dbReference>
<dbReference type="RefSeq" id="WP_201093754.1">
    <property type="nucleotide sequence ID" value="NZ_CP067393.1"/>
</dbReference>
<name>A0A974NG50_9GAMM</name>
<dbReference type="PANTHER" id="PTHR34580">
    <property type="match status" value="1"/>
</dbReference>
<dbReference type="InterPro" id="IPR013196">
    <property type="entry name" value="HTH_11"/>
</dbReference>
<evidence type="ECO:0000313" key="3">
    <source>
        <dbReference type="EMBL" id="QQP86160.1"/>
    </source>
</evidence>
<dbReference type="InterPro" id="IPR026881">
    <property type="entry name" value="WYL_dom"/>
</dbReference>
<dbReference type="SUPFAM" id="SSF46785">
    <property type="entry name" value="Winged helix' DNA-binding domain"/>
    <property type="match status" value="1"/>
</dbReference>
<dbReference type="Gene3D" id="1.10.10.10">
    <property type="entry name" value="Winged helix-like DNA-binding domain superfamily/Winged helix DNA-binding domain"/>
    <property type="match status" value="1"/>
</dbReference>
<proteinExistence type="predicted"/>
<evidence type="ECO:0000259" key="2">
    <source>
        <dbReference type="Pfam" id="PF13280"/>
    </source>
</evidence>
<reference evidence="3 4" key="1">
    <citation type="submission" date="2021-01" db="EMBL/GenBank/DDBJ databases">
        <title>Entomomonas sp. F2A isolated from a house cricket (Acheta domesticus).</title>
        <authorList>
            <person name="Spergser J."/>
            <person name="Busse H.-J."/>
        </authorList>
    </citation>
    <scope>NUCLEOTIDE SEQUENCE [LARGE SCALE GENOMIC DNA]</scope>
    <source>
        <strain evidence="3 4">F2A</strain>
    </source>
</reference>
<accession>A0A974NG50</accession>
<feature type="domain" description="WYL" evidence="2">
    <location>
        <begin position="137"/>
        <end position="202"/>
    </location>
</feature>
<dbReference type="InterPro" id="IPR051534">
    <property type="entry name" value="CBASS_pafABC_assoc_protein"/>
</dbReference>
<dbReference type="EMBL" id="CP067393">
    <property type="protein sequence ID" value="QQP86160.1"/>
    <property type="molecule type" value="Genomic_DNA"/>
</dbReference>
<evidence type="ECO:0000259" key="1">
    <source>
        <dbReference type="Pfam" id="PF08279"/>
    </source>
</evidence>
<dbReference type="KEGG" id="eaz:JHT90_02605"/>
<feature type="domain" description="Helix-turn-helix type 11" evidence="1">
    <location>
        <begin position="6"/>
        <end position="60"/>
    </location>
</feature>
<keyword evidence="4" id="KW-1185">Reference proteome</keyword>
<gene>
    <name evidence="3" type="ORF">JHT90_02605</name>
</gene>